<evidence type="ECO:0000256" key="4">
    <source>
        <dbReference type="ARBA" id="ARBA00023098"/>
    </source>
</evidence>
<dbReference type="PANTHER" id="PTHR10434">
    <property type="entry name" value="1-ACYL-SN-GLYCEROL-3-PHOSPHATE ACYLTRANSFERASE"/>
    <property type="match status" value="1"/>
</dbReference>
<dbReference type="SUPFAM" id="SSF69593">
    <property type="entry name" value="Glycerol-3-phosphate (1)-acyltransferase"/>
    <property type="match status" value="1"/>
</dbReference>
<keyword evidence="6" id="KW-1133">Transmembrane helix</keyword>
<keyword evidence="5 8" id="KW-0012">Acyltransferase</keyword>
<dbReference type="CDD" id="cd07989">
    <property type="entry name" value="LPLAT_AGPAT-like"/>
    <property type="match status" value="1"/>
</dbReference>
<keyword evidence="9" id="KW-1185">Reference proteome</keyword>
<name>A0A967F2Z9_9PROT</name>
<evidence type="ECO:0000313" key="9">
    <source>
        <dbReference type="Proteomes" id="UP000761264"/>
    </source>
</evidence>
<dbReference type="GO" id="GO:0003841">
    <property type="term" value="F:1-acylglycerol-3-phosphate O-acyltransferase activity"/>
    <property type="evidence" value="ECO:0007669"/>
    <property type="project" value="TreeGrafter"/>
</dbReference>
<reference evidence="8" key="1">
    <citation type="submission" date="2020-03" db="EMBL/GenBank/DDBJ databases">
        <title>Genome of Pelagibius litoralis DSM 21314T.</title>
        <authorList>
            <person name="Wang G."/>
        </authorList>
    </citation>
    <scope>NUCLEOTIDE SEQUENCE</scope>
    <source>
        <strain evidence="8">DSM 21314</strain>
    </source>
</reference>
<evidence type="ECO:0000256" key="1">
    <source>
        <dbReference type="ARBA" id="ARBA00005189"/>
    </source>
</evidence>
<keyword evidence="4" id="KW-0443">Lipid metabolism</keyword>
<gene>
    <name evidence="8" type="ORF">HBA54_26550</name>
</gene>
<dbReference type="Pfam" id="PF01553">
    <property type="entry name" value="Acyltransferase"/>
    <property type="match status" value="1"/>
</dbReference>
<feature type="transmembrane region" description="Helical" evidence="6">
    <location>
        <begin position="16"/>
        <end position="40"/>
    </location>
</feature>
<dbReference type="GO" id="GO:0006654">
    <property type="term" value="P:phosphatidic acid biosynthetic process"/>
    <property type="evidence" value="ECO:0007669"/>
    <property type="project" value="TreeGrafter"/>
</dbReference>
<organism evidence="8 9">
    <name type="scientific">Pelagibius litoralis</name>
    <dbReference type="NCBI Taxonomy" id="374515"/>
    <lineage>
        <taxon>Bacteria</taxon>
        <taxon>Pseudomonadati</taxon>
        <taxon>Pseudomonadota</taxon>
        <taxon>Alphaproteobacteria</taxon>
        <taxon>Rhodospirillales</taxon>
        <taxon>Rhodovibrionaceae</taxon>
        <taxon>Pelagibius</taxon>
    </lineage>
</organism>
<dbReference type="SMART" id="SM00563">
    <property type="entry name" value="PlsC"/>
    <property type="match status" value="1"/>
</dbReference>
<proteinExistence type="predicted"/>
<feature type="domain" description="Phospholipid/glycerol acyltransferase" evidence="7">
    <location>
        <begin position="72"/>
        <end position="187"/>
    </location>
</feature>
<dbReference type="RefSeq" id="WP_167231013.1">
    <property type="nucleotide sequence ID" value="NZ_JAAQPH010000034.1"/>
</dbReference>
<dbReference type="InterPro" id="IPR002123">
    <property type="entry name" value="Plipid/glycerol_acylTrfase"/>
</dbReference>
<dbReference type="AlphaFoldDB" id="A0A967F2Z9"/>
<evidence type="ECO:0000313" key="8">
    <source>
        <dbReference type="EMBL" id="NIA72155.1"/>
    </source>
</evidence>
<comment type="caution">
    <text evidence="8">The sequence shown here is derived from an EMBL/GenBank/DDBJ whole genome shotgun (WGS) entry which is preliminary data.</text>
</comment>
<evidence type="ECO:0000259" key="7">
    <source>
        <dbReference type="SMART" id="SM00563"/>
    </source>
</evidence>
<keyword evidence="2" id="KW-0444">Lipid biosynthesis</keyword>
<dbReference type="PANTHER" id="PTHR10434:SF64">
    <property type="entry name" value="1-ACYL-SN-GLYCEROL-3-PHOSPHATE ACYLTRANSFERASE-RELATED"/>
    <property type="match status" value="1"/>
</dbReference>
<keyword evidence="6" id="KW-0812">Transmembrane</keyword>
<dbReference type="Proteomes" id="UP000761264">
    <property type="component" value="Unassembled WGS sequence"/>
</dbReference>
<accession>A0A967F2Z9</accession>
<evidence type="ECO:0000256" key="2">
    <source>
        <dbReference type="ARBA" id="ARBA00022516"/>
    </source>
</evidence>
<evidence type="ECO:0000256" key="5">
    <source>
        <dbReference type="ARBA" id="ARBA00023315"/>
    </source>
</evidence>
<comment type="pathway">
    <text evidence="1">Lipid metabolism.</text>
</comment>
<evidence type="ECO:0000256" key="3">
    <source>
        <dbReference type="ARBA" id="ARBA00022679"/>
    </source>
</evidence>
<keyword evidence="6" id="KW-0472">Membrane</keyword>
<keyword evidence="3" id="KW-0808">Transferase</keyword>
<dbReference type="EMBL" id="JAAQPH010000034">
    <property type="protein sequence ID" value="NIA72155.1"/>
    <property type="molecule type" value="Genomic_DNA"/>
</dbReference>
<evidence type="ECO:0000256" key="6">
    <source>
        <dbReference type="SAM" id="Phobius"/>
    </source>
</evidence>
<sequence>MTAPNFGSPLTAAGRFVVYFAFTAVLMPVQLLAVGFRWPLRKTLPHWYHRRSCRILGIRIKTRGKRSRSHPTLFVANHVSYFDIEVLGALAKISFVAKAEVATWPFFSWLARLQETVFVERKVQRTADHRDEIARRLEAGDDLVLFAEGTSGDGNGILPFKSALFSVAERRPRGEPLVVQPVSISYTRLDGVPLGRYLRPFFAWYGDMELGPHLWHALKLGYVTVVVEFHETVTIDRFGSRKGLCDHCHATVSRGVAAALSGRRQPGPALPQPG</sequence>
<protein>
    <submittedName>
        <fullName evidence="8">1-acyl-sn-glycerol-3-phosphate acyltransferase</fullName>
    </submittedName>
</protein>